<gene>
    <name evidence="1" type="ORF">RCZ15_26420</name>
    <name evidence="2" type="ORF">RCZ16_25320</name>
</gene>
<dbReference type="Proteomes" id="UP001207736">
    <property type="component" value="Unassembled WGS sequence"/>
</dbReference>
<evidence type="ECO:0000313" key="2">
    <source>
        <dbReference type="EMBL" id="GJM54216.1"/>
    </source>
</evidence>
<dbReference type="RefSeq" id="WP_264847781.1">
    <property type="nucleotide sequence ID" value="NZ_BPMA01000078.1"/>
</dbReference>
<reference evidence="1 4" key="1">
    <citation type="submission" date="2021-11" db="EMBL/GenBank/DDBJ databases">
        <title>Draft genome sequence of Capnocytophaga sp. strain KC07075 isolated from cat oral cavity.</title>
        <authorList>
            <person name="Suzuki M."/>
            <person name="Imaoka K."/>
            <person name="Kimura M."/>
            <person name="Morikawa S."/>
            <person name="Maeda K."/>
        </authorList>
    </citation>
    <scope>NUCLEOTIDE SEQUENCE</scope>
    <source>
        <strain evidence="1">KC07075</strain>
        <strain evidence="2 4">KC07079</strain>
    </source>
</reference>
<evidence type="ECO:0000313" key="3">
    <source>
        <dbReference type="Proteomes" id="UP001207736"/>
    </source>
</evidence>
<comment type="caution">
    <text evidence="1">The sequence shown here is derived from an EMBL/GenBank/DDBJ whole genome shotgun (WGS) entry which is preliminary data.</text>
</comment>
<protein>
    <recommendedName>
        <fullName evidence="5">YkuD domain-containing protein</fullName>
    </recommendedName>
</protein>
<name>A0AAV5AYD3_9FLAO</name>
<dbReference type="EMBL" id="BQKA01000092">
    <property type="protein sequence ID" value="GJM51669.1"/>
    <property type="molecule type" value="Genomic_DNA"/>
</dbReference>
<evidence type="ECO:0000313" key="1">
    <source>
        <dbReference type="EMBL" id="GJM51669.1"/>
    </source>
</evidence>
<accession>A0AAV5AYD3</accession>
<sequence>MNTFGCIRVYNAEMEKLVKLYKELKEKGKKIYCYIEDYDGDITNVYKHYEMEIDPKDKPREKRNTEQ</sequence>
<evidence type="ECO:0000313" key="4">
    <source>
        <dbReference type="Proteomes" id="UP001208692"/>
    </source>
</evidence>
<dbReference type="AlphaFoldDB" id="A0AAV5AYD3"/>
<dbReference type="Proteomes" id="UP001208692">
    <property type="component" value="Unassembled WGS sequence"/>
</dbReference>
<evidence type="ECO:0008006" key="5">
    <source>
        <dbReference type="Google" id="ProtNLM"/>
    </source>
</evidence>
<proteinExistence type="predicted"/>
<organism evidence="1 3">
    <name type="scientific">Capnocytophaga catalasegens</name>
    <dbReference type="NCBI Taxonomy" id="1004260"/>
    <lineage>
        <taxon>Bacteria</taxon>
        <taxon>Pseudomonadati</taxon>
        <taxon>Bacteroidota</taxon>
        <taxon>Flavobacteriia</taxon>
        <taxon>Flavobacteriales</taxon>
        <taxon>Flavobacteriaceae</taxon>
        <taxon>Capnocytophaga</taxon>
    </lineage>
</organism>
<keyword evidence="4" id="KW-1185">Reference proteome</keyword>
<dbReference type="EMBL" id="BQKB01000074">
    <property type="protein sequence ID" value="GJM54216.1"/>
    <property type="molecule type" value="Genomic_DNA"/>
</dbReference>